<sequence length="697" mass="74916">MKSKILISLFILLPFIAFAQKPSKEQMEADKKRLAEAMQKLNEKTSKMDPKAKKGYDSLLNQYGVGQKMDNAIKQVNKSQPTKSGGVANGLIPAKDIKAIAGIAATPSKVNMGAFIGNTGNTTFAAVLPAAKNKANNLYKDLKEKGASIDEMGNAAVALWVGGRTQIALSLMAQVCKDDANNTDNLNNYAAMLTMTGAPEMAIPLLSNLNGRFKKNSTILNNLGQAWFALGDVDKAQKYLDTTLALGASHAQANQTLCLIAEHKGDKAAALAYAKAAFKQGNTASRKDKLKQLGYTPGADDYTGFPRTNKSNDLLNLGNFSPMEFPKSYAAMKMYETQWKQFSVAIDQAIKPLQKLSEESNKQTIKRLEEQQKQLMNVMNKTLANPGSVNQSSAMQTVGIPMFSEKMNAKEKIVLQNLQLKKDKVLQKMADFTKGDGATYKKEYEATMKKINERWKNVGEGGTENNGVLCNESIKAIDVYLSAYNTKCEELYKEYLEVQKQFLNEMAYLSLYTTYPELIPGINAGLKQQWLKDLAFKAEVLQVSYGCASPGKIKEGKLTEFKDPNCNINSEFGSARLGFTMTLTCSGLTTTVNAGVISGTLNQDLDHAGFGDSFKNCTVSIGPKVSAGGKLGPLQASVSAGVGADIEIDRTGITDVVVVAGAEAAAGVGSAGASAGMEGRMSLNSGAGSLNGTGIFK</sequence>
<gene>
    <name evidence="3" type="ORF">WAE58_17545</name>
</gene>
<evidence type="ECO:0000256" key="2">
    <source>
        <dbReference type="SAM" id="SignalP"/>
    </source>
</evidence>
<keyword evidence="4" id="KW-1185">Reference proteome</keyword>
<dbReference type="SUPFAM" id="SSF48452">
    <property type="entry name" value="TPR-like"/>
    <property type="match status" value="1"/>
</dbReference>
<comment type="caution">
    <text evidence="3">The sequence shown here is derived from an EMBL/GenBank/DDBJ whole genome shotgun (WGS) entry which is preliminary data.</text>
</comment>
<feature type="chain" id="PRO_5045805921" evidence="2">
    <location>
        <begin position="20"/>
        <end position="697"/>
    </location>
</feature>
<keyword evidence="2" id="KW-0732">Signal</keyword>
<evidence type="ECO:0000256" key="1">
    <source>
        <dbReference type="PROSITE-ProRule" id="PRU00339"/>
    </source>
</evidence>
<dbReference type="InterPro" id="IPR019734">
    <property type="entry name" value="TPR_rpt"/>
</dbReference>
<dbReference type="EMBL" id="JBBEUB010000006">
    <property type="protein sequence ID" value="MEJ2904249.1"/>
    <property type="molecule type" value="Genomic_DNA"/>
</dbReference>
<feature type="repeat" description="TPR" evidence="1">
    <location>
        <begin position="217"/>
        <end position="250"/>
    </location>
</feature>
<dbReference type="Proteomes" id="UP001378956">
    <property type="component" value="Unassembled WGS sequence"/>
</dbReference>
<dbReference type="PROSITE" id="PS50005">
    <property type="entry name" value="TPR"/>
    <property type="match status" value="1"/>
</dbReference>
<feature type="signal peptide" evidence="2">
    <location>
        <begin position="1"/>
        <end position="19"/>
    </location>
</feature>
<organism evidence="3 4">
    <name type="scientific">Pedobacter panaciterrae</name>
    <dbReference type="NCBI Taxonomy" id="363849"/>
    <lineage>
        <taxon>Bacteria</taxon>
        <taxon>Pseudomonadati</taxon>
        <taxon>Bacteroidota</taxon>
        <taxon>Sphingobacteriia</taxon>
        <taxon>Sphingobacteriales</taxon>
        <taxon>Sphingobacteriaceae</taxon>
        <taxon>Pedobacter</taxon>
    </lineage>
</organism>
<proteinExistence type="predicted"/>
<accession>A0ABU8NPR4</accession>
<dbReference type="InterPro" id="IPR011990">
    <property type="entry name" value="TPR-like_helical_dom_sf"/>
</dbReference>
<dbReference type="Gene3D" id="1.25.40.10">
    <property type="entry name" value="Tetratricopeptide repeat domain"/>
    <property type="match status" value="1"/>
</dbReference>
<name>A0ABU8NPR4_9SPHI</name>
<protein>
    <submittedName>
        <fullName evidence="3">Tetratricopeptide repeat protein</fullName>
    </submittedName>
</protein>
<evidence type="ECO:0000313" key="4">
    <source>
        <dbReference type="Proteomes" id="UP001378956"/>
    </source>
</evidence>
<reference evidence="3 4" key="1">
    <citation type="submission" date="2024-03" db="EMBL/GenBank/DDBJ databases">
        <title>Sequence of Lycoming College Course Isolates.</title>
        <authorList>
            <person name="Plotts O."/>
            <person name="Newman J."/>
        </authorList>
    </citation>
    <scope>NUCLEOTIDE SEQUENCE [LARGE SCALE GENOMIC DNA]</scope>
    <source>
        <strain evidence="3 4">CJB-3</strain>
    </source>
</reference>
<evidence type="ECO:0000313" key="3">
    <source>
        <dbReference type="EMBL" id="MEJ2904249.1"/>
    </source>
</evidence>
<keyword evidence="1" id="KW-0802">TPR repeat</keyword>
<dbReference type="RefSeq" id="WP_337717179.1">
    <property type="nucleotide sequence ID" value="NZ_JBBEUB010000006.1"/>
</dbReference>